<evidence type="ECO:0000256" key="9">
    <source>
        <dbReference type="HAMAP-Rule" id="MF_00406"/>
    </source>
</evidence>
<evidence type="ECO:0000256" key="1">
    <source>
        <dbReference type="ARBA" id="ARBA00004496"/>
    </source>
</evidence>
<dbReference type="InterPro" id="IPR013114">
    <property type="entry name" value="FabA_FabZ"/>
</dbReference>
<keyword evidence="5 9" id="KW-0441">Lipid A biosynthesis</keyword>
<dbReference type="Proteomes" id="UP000239504">
    <property type="component" value="Unassembled WGS sequence"/>
</dbReference>
<dbReference type="GO" id="GO:0019171">
    <property type="term" value="F:(3R)-hydroxyacyl-[acyl-carrier-protein] dehydratase activity"/>
    <property type="evidence" value="ECO:0007669"/>
    <property type="project" value="UniProtKB-EC"/>
</dbReference>
<protein>
    <recommendedName>
        <fullName evidence="9">3-hydroxyacyl-[acyl-carrier-protein] dehydratase FabZ</fullName>
        <ecNumber evidence="9">4.2.1.59</ecNumber>
    </recommendedName>
    <alternativeName>
        <fullName evidence="9">(3R)-hydroxymyristoyl-[acyl-carrier-protein] dehydratase</fullName>
        <shortName evidence="9">(3R)-hydroxymyristoyl-ACP dehydrase</shortName>
    </alternativeName>
    <alternativeName>
        <fullName evidence="9">Beta-hydroxyacyl-ACP dehydratase</fullName>
    </alternativeName>
</protein>
<evidence type="ECO:0000256" key="3">
    <source>
        <dbReference type="ARBA" id="ARBA00022490"/>
    </source>
</evidence>
<evidence type="ECO:0000256" key="2">
    <source>
        <dbReference type="ARBA" id="ARBA00009174"/>
    </source>
</evidence>
<dbReference type="FunFam" id="3.10.129.10:FF:000001">
    <property type="entry name" value="3-hydroxyacyl-[acyl-carrier-protein] dehydratase FabZ"/>
    <property type="match status" value="1"/>
</dbReference>
<dbReference type="EMBL" id="PJCH01000017">
    <property type="protein sequence ID" value="PQA85384.1"/>
    <property type="molecule type" value="Genomic_DNA"/>
</dbReference>
<dbReference type="AlphaFoldDB" id="A0A2S7JYQ8"/>
<evidence type="ECO:0000313" key="10">
    <source>
        <dbReference type="EMBL" id="PQA85384.1"/>
    </source>
</evidence>
<comment type="function">
    <text evidence="8 9">Involved in unsaturated fatty acids biosynthesis. Catalyzes the dehydration of short chain beta-hydroxyacyl-ACPs and long chain saturated and unsaturated beta-hydroxyacyl-ACPs.</text>
</comment>
<dbReference type="InterPro" id="IPR010084">
    <property type="entry name" value="FabZ"/>
</dbReference>
<comment type="subcellular location">
    <subcellularLocation>
        <location evidence="1 9">Cytoplasm</location>
    </subcellularLocation>
</comment>
<evidence type="ECO:0000256" key="7">
    <source>
        <dbReference type="ARBA" id="ARBA00023239"/>
    </source>
</evidence>
<accession>A0A2S7JYQ8</accession>
<keyword evidence="6 9" id="KW-0443">Lipid metabolism</keyword>
<dbReference type="GO" id="GO:0016020">
    <property type="term" value="C:membrane"/>
    <property type="evidence" value="ECO:0007669"/>
    <property type="project" value="GOC"/>
</dbReference>
<dbReference type="PANTHER" id="PTHR30272:SF1">
    <property type="entry name" value="3-HYDROXYACYL-[ACYL-CARRIER-PROTEIN] DEHYDRATASE"/>
    <property type="match status" value="1"/>
</dbReference>
<name>A0A2S7JYQ8_9PROT</name>
<dbReference type="GO" id="GO:0006633">
    <property type="term" value="P:fatty acid biosynthetic process"/>
    <property type="evidence" value="ECO:0007669"/>
    <property type="project" value="UniProtKB-UniRule"/>
</dbReference>
<dbReference type="NCBIfam" id="TIGR01750">
    <property type="entry name" value="fabZ"/>
    <property type="match status" value="1"/>
</dbReference>
<dbReference type="RefSeq" id="WP_104832024.1">
    <property type="nucleotide sequence ID" value="NZ_PJCH01000017.1"/>
</dbReference>
<dbReference type="Gene3D" id="3.10.129.10">
    <property type="entry name" value="Hotdog Thioesterase"/>
    <property type="match status" value="1"/>
</dbReference>
<dbReference type="HAMAP" id="MF_00406">
    <property type="entry name" value="FabZ"/>
    <property type="match status" value="1"/>
</dbReference>
<dbReference type="EC" id="4.2.1.59" evidence="9"/>
<dbReference type="InterPro" id="IPR029069">
    <property type="entry name" value="HotDog_dom_sf"/>
</dbReference>
<comment type="catalytic activity">
    <reaction evidence="9">
        <text>a (3R)-hydroxyacyl-[ACP] = a (2E)-enoyl-[ACP] + H2O</text>
        <dbReference type="Rhea" id="RHEA:13097"/>
        <dbReference type="Rhea" id="RHEA-COMP:9925"/>
        <dbReference type="Rhea" id="RHEA-COMP:9945"/>
        <dbReference type="ChEBI" id="CHEBI:15377"/>
        <dbReference type="ChEBI" id="CHEBI:78784"/>
        <dbReference type="ChEBI" id="CHEBI:78827"/>
        <dbReference type="EC" id="4.2.1.59"/>
    </reaction>
</comment>
<dbReference type="NCBIfam" id="NF000582">
    <property type="entry name" value="PRK00006.1"/>
    <property type="match status" value="1"/>
</dbReference>
<feature type="active site" evidence="9">
    <location>
        <position position="57"/>
    </location>
</feature>
<evidence type="ECO:0000313" key="11">
    <source>
        <dbReference type="Proteomes" id="UP000239504"/>
    </source>
</evidence>
<organism evidence="10 11">
    <name type="scientific">Hyphococcus luteus</name>
    <dbReference type="NCBI Taxonomy" id="2058213"/>
    <lineage>
        <taxon>Bacteria</taxon>
        <taxon>Pseudomonadati</taxon>
        <taxon>Pseudomonadota</taxon>
        <taxon>Alphaproteobacteria</taxon>
        <taxon>Parvularculales</taxon>
        <taxon>Parvularculaceae</taxon>
        <taxon>Hyphococcus</taxon>
    </lineage>
</organism>
<gene>
    <name evidence="9 10" type="primary">fabZ</name>
    <name evidence="10" type="ORF">CW354_20770</name>
</gene>
<keyword evidence="7 9" id="KW-0456">Lyase</keyword>
<keyword evidence="4 9" id="KW-0444">Lipid biosynthesis</keyword>
<dbReference type="GO" id="GO:0009245">
    <property type="term" value="P:lipid A biosynthetic process"/>
    <property type="evidence" value="ECO:0007669"/>
    <property type="project" value="UniProtKB-UniRule"/>
</dbReference>
<evidence type="ECO:0000256" key="8">
    <source>
        <dbReference type="ARBA" id="ARBA00025049"/>
    </source>
</evidence>
<dbReference type="CDD" id="cd01288">
    <property type="entry name" value="FabZ"/>
    <property type="match status" value="1"/>
</dbReference>
<dbReference type="OrthoDB" id="9772788at2"/>
<dbReference type="GO" id="GO:0005737">
    <property type="term" value="C:cytoplasm"/>
    <property type="evidence" value="ECO:0007669"/>
    <property type="project" value="UniProtKB-SubCell"/>
</dbReference>
<comment type="caution">
    <text evidence="10">The sequence shown here is derived from an EMBL/GenBank/DDBJ whole genome shotgun (WGS) entry which is preliminary data.</text>
</comment>
<evidence type="ECO:0000256" key="5">
    <source>
        <dbReference type="ARBA" id="ARBA00022556"/>
    </source>
</evidence>
<keyword evidence="11" id="KW-1185">Reference proteome</keyword>
<dbReference type="PANTHER" id="PTHR30272">
    <property type="entry name" value="3-HYDROXYACYL-[ACYL-CARRIER-PROTEIN] DEHYDRATASE"/>
    <property type="match status" value="1"/>
</dbReference>
<evidence type="ECO:0000256" key="4">
    <source>
        <dbReference type="ARBA" id="ARBA00022516"/>
    </source>
</evidence>
<comment type="similarity">
    <text evidence="2 9">Belongs to the thioester dehydratase family. FabZ subfamily.</text>
</comment>
<dbReference type="SUPFAM" id="SSF54637">
    <property type="entry name" value="Thioesterase/thiol ester dehydrase-isomerase"/>
    <property type="match status" value="1"/>
</dbReference>
<keyword evidence="3 9" id="KW-0963">Cytoplasm</keyword>
<proteinExistence type="inferred from homology"/>
<sequence>MSKVEPGKSVLNVEELMQILPHRYPLLLVDRLVDIVPGEGAVGIKNVSYGEQFFQGHFPQKPVMPGVLIIEAMAQSAAAYTSYTENLDVEGKVVLFMGVDKARFRRPVVPGDQLRIAVRTVQRRPPVWRFEGEATVDGKRVAEAQFSAMLAQAI</sequence>
<dbReference type="Pfam" id="PF07977">
    <property type="entry name" value="FabA"/>
    <property type="match status" value="1"/>
</dbReference>
<evidence type="ECO:0000256" key="6">
    <source>
        <dbReference type="ARBA" id="ARBA00023098"/>
    </source>
</evidence>
<reference evidence="10 11" key="1">
    <citation type="submission" date="2017-12" db="EMBL/GenBank/DDBJ databases">
        <authorList>
            <person name="Hurst M.R.H."/>
        </authorList>
    </citation>
    <scope>NUCLEOTIDE SEQUENCE [LARGE SCALE GENOMIC DNA]</scope>
    <source>
        <strain evidence="10 11">SY-3-19</strain>
    </source>
</reference>